<evidence type="ECO:0000313" key="2">
    <source>
        <dbReference type="Proteomes" id="UP000006265"/>
    </source>
</evidence>
<dbReference type="EMBL" id="AMRA01000056">
    <property type="protein sequence ID" value="EKF23710.1"/>
    <property type="molecule type" value="Genomic_DNA"/>
</dbReference>
<name>K5BBB7_MYCHD</name>
<comment type="caution">
    <text evidence="1">The sequence shown here is derived from an EMBL/GenBank/DDBJ whole genome shotgun (WGS) entry which is preliminary data.</text>
</comment>
<organism evidence="1 2">
    <name type="scientific">Mycolicibacterium hassiacum (strain DSM 44199 / CIP 105218 / JCM 12690 / 3849)</name>
    <name type="common">Mycobacterium hassiacum</name>
    <dbReference type="NCBI Taxonomy" id="1122247"/>
    <lineage>
        <taxon>Bacteria</taxon>
        <taxon>Bacillati</taxon>
        <taxon>Actinomycetota</taxon>
        <taxon>Actinomycetes</taxon>
        <taxon>Mycobacteriales</taxon>
        <taxon>Mycobacteriaceae</taxon>
        <taxon>Mycolicibacterium</taxon>
    </lineage>
</organism>
<reference evidence="1 2" key="1">
    <citation type="journal article" date="2012" name="J. Bacteriol.">
        <title>Genome sequence of Mycobacterium hassiacum DSM 44199, a rare source of heat-stable mycobacterial proteins.</title>
        <authorList>
            <person name="Tiago I."/>
            <person name="Maranha A."/>
            <person name="Mendes V."/>
            <person name="Alarico S."/>
            <person name="Moynihan P.J."/>
            <person name="Clarke A.J."/>
            <person name="Macedo-Ribeiro S."/>
            <person name="Pereira P.J."/>
            <person name="Empadinhas N."/>
        </authorList>
    </citation>
    <scope>NUCLEOTIDE SEQUENCE [LARGE SCALE GENOMIC DNA]</scope>
    <source>
        <strain evidence="2">DSM 44199 / CIP 105218 / JCM 12690 / 3849</strain>
    </source>
</reference>
<proteinExistence type="predicted"/>
<evidence type="ECO:0000313" key="1">
    <source>
        <dbReference type="EMBL" id="EKF23710.1"/>
    </source>
</evidence>
<protein>
    <submittedName>
        <fullName evidence="1">Uncharacterized protein</fullName>
    </submittedName>
</protein>
<keyword evidence="2" id="KW-1185">Reference proteome</keyword>
<accession>K5BBB7</accession>
<gene>
    <name evidence="1" type="ORF">C731_2284</name>
</gene>
<dbReference type="Proteomes" id="UP000006265">
    <property type="component" value="Unassembled WGS sequence"/>
</dbReference>
<dbReference type="AlphaFoldDB" id="K5BBB7"/>
<sequence length="72" mass="8230">MRCGACEALAEYYDIALVPPDLPEAHHNTYTKYSEWVVGQMTDFYPLKARTLRTSSSFSADDSAAKWRPSRR</sequence>